<name>A0ABV6MGQ6_9ACTN</name>
<keyword evidence="2" id="KW-1185">Reference proteome</keyword>
<evidence type="ECO:0000313" key="2">
    <source>
        <dbReference type="Proteomes" id="UP001589867"/>
    </source>
</evidence>
<gene>
    <name evidence="1" type="ORF">ACFFIA_40585</name>
</gene>
<dbReference type="Proteomes" id="UP001589867">
    <property type="component" value="Unassembled WGS sequence"/>
</dbReference>
<dbReference type="RefSeq" id="WP_377262111.1">
    <property type="nucleotide sequence ID" value="NZ_JBHLUH010000092.1"/>
</dbReference>
<sequence length="69" mass="7313">MPVPTSVGDRPMECIFFFSPLGQPPAQTVSIRLVKGSGLPGFPPLDGLGYEAQWHGPGRSLRVQLPGAP</sequence>
<comment type="caution">
    <text evidence="1">The sequence shown here is derived from an EMBL/GenBank/DDBJ whole genome shotgun (WGS) entry which is preliminary data.</text>
</comment>
<dbReference type="EMBL" id="JBHLUH010000092">
    <property type="protein sequence ID" value="MFC0533918.1"/>
    <property type="molecule type" value="Genomic_DNA"/>
</dbReference>
<reference evidence="1 2" key="1">
    <citation type="submission" date="2024-09" db="EMBL/GenBank/DDBJ databases">
        <authorList>
            <person name="Sun Q."/>
            <person name="Mori K."/>
        </authorList>
    </citation>
    <scope>NUCLEOTIDE SEQUENCE [LARGE SCALE GENOMIC DNA]</scope>
    <source>
        <strain evidence="1 2">TBRC 3947</strain>
    </source>
</reference>
<proteinExistence type="predicted"/>
<organism evidence="1 2">
    <name type="scientific">Phytohabitans kaempferiae</name>
    <dbReference type="NCBI Taxonomy" id="1620943"/>
    <lineage>
        <taxon>Bacteria</taxon>
        <taxon>Bacillati</taxon>
        <taxon>Actinomycetota</taxon>
        <taxon>Actinomycetes</taxon>
        <taxon>Micromonosporales</taxon>
        <taxon>Micromonosporaceae</taxon>
    </lineage>
</organism>
<evidence type="ECO:0000313" key="1">
    <source>
        <dbReference type="EMBL" id="MFC0533918.1"/>
    </source>
</evidence>
<accession>A0ABV6MGQ6</accession>
<protein>
    <submittedName>
        <fullName evidence="1">Uncharacterized protein</fullName>
    </submittedName>
</protein>